<dbReference type="InterPro" id="IPR017871">
    <property type="entry name" value="ABC_transporter-like_CS"/>
</dbReference>
<evidence type="ECO:0000313" key="6">
    <source>
        <dbReference type="Proteomes" id="UP000321306"/>
    </source>
</evidence>
<dbReference type="EMBL" id="BJXB01000015">
    <property type="protein sequence ID" value="GEM47686.1"/>
    <property type="molecule type" value="Genomic_DNA"/>
</dbReference>
<gene>
    <name evidence="5" type="ORF">DC3_33210</name>
</gene>
<proteinExistence type="predicted"/>
<dbReference type="GO" id="GO:0005524">
    <property type="term" value="F:ATP binding"/>
    <property type="evidence" value="ECO:0007669"/>
    <property type="project" value="UniProtKB-KW"/>
</dbReference>
<dbReference type="SMART" id="SM00382">
    <property type="entry name" value="AAA"/>
    <property type="match status" value="1"/>
</dbReference>
<feature type="domain" description="ABC transporter" evidence="4">
    <location>
        <begin position="3"/>
        <end position="227"/>
    </location>
</feature>
<dbReference type="AlphaFoldDB" id="A0A511N5I4"/>
<evidence type="ECO:0000256" key="3">
    <source>
        <dbReference type="ARBA" id="ARBA00022840"/>
    </source>
</evidence>
<sequence>MILQTQNLTKRFFNTVALEDLTFTANPGEFIGLLGVNGSGKSTLIKMAEGLVKPSGGSIKVLGETPGANTRRMVAYLPEIDHLYMSWNARYAFDFMKSFFPMNEQRFKDVLEFLSVSETARLGTLSKGNRTRVRLALTLARDAKLYLLDEPLSGIDPLTREQILHTLIREFRADDADSTMILATHQIAEAESLFDRVLVLDGGRVLLEGTAEDIRNARGVSIDRAVKQDAMLAEARRRGGK</sequence>
<dbReference type="InterPro" id="IPR051782">
    <property type="entry name" value="ABC_Transporter_VariousFunc"/>
</dbReference>
<dbReference type="Pfam" id="PF00005">
    <property type="entry name" value="ABC_tran"/>
    <property type="match status" value="1"/>
</dbReference>
<dbReference type="InterPro" id="IPR027417">
    <property type="entry name" value="P-loop_NTPase"/>
</dbReference>
<dbReference type="GO" id="GO:0016887">
    <property type="term" value="F:ATP hydrolysis activity"/>
    <property type="evidence" value="ECO:0007669"/>
    <property type="project" value="InterPro"/>
</dbReference>
<dbReference type="InterPro" id="IPR003593">
    <property type="entry name" value="AAA+_ATPase"/>
</dbReference>
<dbReference type="OrthoDB" id="9804819at2"/>
<dbReference type="PROSITE" id="PS50893">
    <property type="entry name" value="ABC_TRANSPORTER_2"/>
    <property type="match status" value="1"/>
</dbReference>
<dbReference type="PROSITE" id="PS00211">
    <property type="entry name" value="ABC_TRANSPORTER_1"/>
    <property type="match status" value="1"/>
</dbReference>
<evidence type="ECO:0000256" key="1">
    <source>
        <dbReference type="ARBA" id="ARBA00022448"/>
    </source>
</evidence>
<dbReference type="Gene3D" id="3.40.50.300">
    <property type="entry name" value="P-loop containing nucleotide triphosphate hydrolases"/>
    <property type="match status" value="1"/>
</dbReference>
<evidence type="ECO:0000256" key="2">
    <source>
        <dbReference type="ARBA" id="ARBA00022741"/>
    </source>
</evidence>
<dbReference type="Proteomes" id="UP000321306">
    <property type="component" value="Unassembled WGS sequence"/>
</dbReference>
<keyword evidence="3 5" id="KW-0067">ATP-binding</keyword>
<protein>
    <submittedName>
        <fullName evidence="5">ABC transporter ATP-binding protein</fullName>
    </submittedName>
</protein>
<dbReference type="SUPFAM" id="SSF52540">
    <property type="entry name" value="P-loop containing nucleoside triphosphate hydrolases"/>
    <property type="match status" value="1"/>
</dbReference>
<dbReference type="CDD" id="cd03230">
    <property type="entry name" value="ABC_DR_subfamily_A"/>
    <property type="match status" value="1"/>
</dbReference>
<dbReference type="PANTHER" id="PTHR42939:SF1">
    <property type="entry name" value="ABC TRANSPORTER ATP-BINDING PROTEIN ALBC-RELATED"/>
    <property type="match status" value="1"/>
</dbReference>
<keyword evidence="1" id="KW-0813">Transport</keyword>
<accession>A0A511N5I4</accession>
<organism evidence="5 6">
    <name type="scientific">Deinococcus cellulosilyticus (strain DSM 18568 / NBRC 106333 / KACC 11606 / 5516J-15)</name>
    <dbReference type="NCBI Taxonomy" id="1223518"/>
    <lineage>
        <taxon>Bacteria</taxon>
        <taxon>Thermotogati</taxon>
        <taxon>Deinococcota</taxon>
        <taxon>Deinococci</taxon>
        <taxon>Deinococcales</taxon>
        <taxon>Deinococcaceae</taxon>
        <taxon>Deinococcus</taxon>
    </lineage>
</organism>
<keyword evidence="2" id="KW-0547">Nucleotide-binding</keyword>
<evidence type="ECO:0000313" key="5">
    <source>
        <dbReference type="EMBL" id="GEM47686.1"/>
    </source>
</evidence>
<dbReference type="InterPro" id="IPR003439">
    <property type="entry name" value="ABC_transporter-like_ATP-bd"/>
</dbReference>
<keyword evidence="6" id="KW-1185">Reference proteome</keyword>
<comment type="caution">
    <text evidence="5">The sequence shown here is derived from an EMBL/GenBank/DDBJ whole genome shotgun (WGS) entry which is preliminary data.</text>
</comment>
<dbReference type="PANTHER" id="PTHR42939">
    <property type="entry name" value="ABC TRANSPORTER ATP-BINDING PROTEIN ALBC-RELATED"/>
    <property type="match status" value="1"/>
</dbReference>
<name>A0A511N5I4_DEIC1</name>
<evidence type="ECO:0000259" key="4">
    <source>
        <dbReference type="PROSITE" id="PS50893"/>
    </source>
</evidence>
<dbReference type="RefSeq" id="WP_146886144.1">
    <property type="nucleotide sequence ID" value="NZ_BJXB01000015.1"/>
</dbReference>
<reference evidence="5 6" key="1">
    <citation type="submission" date="2019-07" db="EMBL/GenBank/DDBJ databases">
        <title>Whole genome shotgun sequence of Deinococcus cellulosilyticus NBRC 106333.</title>
        <authorList>
            <person name="Hosoyama A."/>
            <person name="Uohara A."/>
            <person name="Ohji S."/>
            <person name="Ichikawa N."/>
        </authorList>
    </citation>
    <scope>NUCLEOTIDE SEQUENCE [LARGE SCALE GENOMIC DNA]</scope>
    <source>
        <strain evidence="5 6">NBRC 106333</strain>
    </source>
</reference>